<dbReference type="InterPro" id="IPR036390">
    <property type="entry name" value="WH_DNA-bd_sf"/>
</dbReference>
<dbReference type="Gene3D" id="3.40.190.290">
    <property type="match status" value="1"/>
</dbReference>
<name>A0A8X8KPC9_9RHOB</name>
<protein>
    <submittedName>
        <fullName evidence="6">LysR family transcriptional regulator</fullName>
    </submittedName>
</protein>
<dbReference type="RefSeq" id="WP_152827993.1">
    <property type="nucleotide sequence ID" value="NZ_WHUT02000010.1"/>
</dbReference>
<dbReference type="Gene3D" id="1.10.10.10">
    <property type="entry name" value="Winged helix-like DNA-binding domain superfamily/Winged helix DNA-binding domain"/>
    <property type="match status" value="1"/>
</dbReference>
<dbReference type="GO" id="GO:0003700">
    <property type="term" value="F:DNA-binding transcription factor activity"/>
    <property type="evidence" value="ECO:0007669"/>
    <property type="project" value="InterPro"/>
</dbReference>
<evidence type="ECO:0000256" key="3">
    <source>
        <dbReference type="ARBA" id="ARBA00023125"/>
    </source>
</evidence>
<keyword evidence="7" id="KW-1185">Reference proteome</keyword>
<keyword evidence="4" id="KW-0804">Transcription</keyword>
<evidence type="ECO:0000259" key="5">
    <source>
        <dbReference type="PROSITE" id="PS50931"/>
    </source>
</evidence>
<dbReference type="AlphaFoldDB" id="A0A8X8KPC9"/>
<dbReference type="GO" id="GO:0006351">
    <property type="term" value="P:DNA-templated transcription"/>
    <property type="evidence" value="ECO:0007669"/>
    <property type="project" value="TreeGrafter"/>
</dbReference>
<dbReference type="InterPro" id="IPR000847">
    <property type="entry name" value="LysR_HTH_N"/>
</dbReference>
<dbReference type="SUPFAM" id="SSF46785">
    <property type="entry name" value="Winged helix' DNA-binding domain"/>
    <property type="match status" value="1"/>
</dbReference>
<dbReference type="InterPro" id="IPR005119">
    <property type="entry name" value="LysR_subst-bd"/>
</dbReference>
<evidence type="ECO:0000256" key="1">
    <source>
        <dbReference type="ARBA" id="ARBA00009437"/>
    </source>
</evidence>
<dbReference type="InterPro" id="IPR058163">
    <property type="entry name" value="LysR-type_TF_proteobact-type"/>
</dbReference>
<comment type="similarity">
    <text evidence="1">Belongs to the LysR transcriptional regulatory family.</text>
</comment>
<organism evidence="6 7">
    <name type="scientific">Fertoeibacter niger</name>
    <dbReference type="NCBI Taxonomy" id="2656921"/>
    <lineage>
        <taxon>Bacteria</taxon>
        <taxon>Pseudomonadati</taxon>
        <taxon>Pseudomonadota</taxon>
        <taxon>Alphaproteobacteria</taxon>
        <taxon>Rhodobacterales</taxon>
        <taxon>Paracoccaceae</taxon>
        <taxon>Fertoeibacter</taxon>
    </lineage>
</organism>
<dbReference type="EMBL" id="WHUT02000010">
    <property type="protein sequence ID" value="NUB45935.1"/>
    <property type="molecule type" value="Genomic_DNA"/>
</dbReference>
<keyword evidence="3" id="KW-0238">DNA-binding</keyword>
<feature type="domain" description="HTH lysR-type" evidence="5">
    <location>
        <begin position="4"/>
        <end position="61"/>
    </location>
</feature>
<dbReference type="SUPFAM" id="SSF53850">
    <property type="entry name" value="Periplasmic binding protein-like II"/>
    <property type="match status" value="1"/>
</dbReference>
<dbReference type="PANTHER" id="PTHR30537:SF3">
    <property type="entry name" value="TRANSCRIPTIONAL REGULATORY PROTEIN"/>
    <property type="match status" value="1"/>
</dbReference>
<dbReference type="PANTHER" id="PTHR30537">
    <property type="entry name" value="HTH-TYPE TRANSCRIPTIONAL REGULATOR"/>
    <property type="match status" value="1"/>
</dbReference>
<dbReference type="InterPro" id="IPR036388">
    <property type="entry name" value="WH-like_DNA-bd_sf"/>
</dbReference>
<dbReference type="Pfam" id="PF03466">
    <property type="entry name" value="LysR_substrate"/>
    <property type="match status" value="1"/>
</dbReference>
<gene>
    <name evidence="6" type="ORF">GEU84_016175</name>
</gene>
<proteinExistence type="inferred from homology"/>
<comment type="caution">
    <text evidence="6">The sequence shown here is derived from an EMBL/GenBank/DDBJ whole genome shotgun (WGS) entry which is preliminary data.</text>
</comment>
<reference evidence="6" key="1">
    <citation type="submission" date="2020-05" db="EMBL/GenBank/DDBJ databases">
        <title>Fertoebacter nigrum gen. nov., sp. nov., a new member of the family Rhodobacteraceae.</title>
        <authorList>
            <person name="Szuroczki S."/>
            <person name="Abbaszade G."/>
            <person name="Buni D."/>
            <person name="Schumann P."/>
            <person name="Toth E."/>
        </authorList>
    </citation>
    <scope>NUCLEOTIDE SEQUENCE</scope>
    <source>
        <strain evidence="6">RG-N-1a</strain>
    </source>
</reference>
<dbReference type="PROSITE" id="PS50931">
    <property type="entry name" value="HTH_LYSR"/>
    <property type="match status" value="1"/>
</dbReference>
<sequence length="303" mass="33621">MSQFNWDDMQYFLALARHGQLTGAARHLGASHVTVARRIDRLEAALHQRLFERSARGYALTASGRRMVEAAERMEEASGGVQPGQSVGQGLSGTLRLAVPEGFSAFFSQTILPRFIDRFPSLSLDLITMTQVLSLSRREADLTVTLGQVGRGAYLSEHLADYRLRIYAARDYLDRHPVIRSRDDLPAHRFLGYIEDMLFAPGLDYLNEVHPALRPVFKSSSIFNQLTAVQQGLGLCVLPCYLARRDAGLVPVLPANISLVRSYWLTCHADTRQTRRERTVISFLAGEMAQAAAILAPGEADPP</sequence>
<evidence type="ECO:0000313" key="6">
    <source>
        <dbReference type="EMBL" id="NUB45935.1"/>
    </source>
</evidence>
<keyword evidence="2" id="KW-0805">Transcription regulation</keyword>
<evidence type="ECO:0000313" key="7">
    <source>
        <dbReference type="Proteomes" id="UP000484076"/>
    </source>
</evidence>
<evidence type="ECO:0000256" key="4">
    <source>
        <dbReference type="ARBA" id="ARBA00023163"/>
    </source>
</evidence>
<evidence type="ECO:0000256" key="2">
    <source>
        <dbReference type="ARBA" id="ARBA00023015"/>
    </source>
</evidence>
<accession>A0A8X8KPC9</accession>
<dbReference type="GO" id="GO:0043565">
    <property type="term" value="F:sequence-specific DNA binding"/>
    <property type="evidence" value="ECO:0007669"/>
    <property type="project" value="TreeGrafter"/>
</dbReference>
<dbReference type="Pfam" id="PF00126">
    <property type="entry name" value="HTH_1"/>
    <property type="match status" value="1"/>
</dbReference>
<dbReference type="Proteomes" id="UP000484076">
    <property type="component" value="Unassembled WGS sequence"/>
</dbReference>